<evidence type="ECO:0000256" key="8">
    <source>
        <dbReference type="SAM" id="Coils"/>
    </source>
</evidence>
<dbReference type="Pfam" id="PF00072">
    <property type="entry name" value="Response_reg"/>
    <property type="match status" value="1"/>
</dbReference>
<dbReference type="SMART" id="SM00387">
    <property type="entry name" value="HATPase_c"/>
    <property type="match status" value="1"/>
</dbReference>
<dbReference type="SMART" id="SM00448">
    <property type="entry name" value="REC"/>
    <property type="match status" value="1"/>
</dbReference>
<dbReference type="STRING" id="1307839.L21SP5_03332"/>
<keyword evidence="5 11" id="KW-0418">Kinase</keyword>
<dbReference type="SUPFAM" id="SSF55874">
    <property type="entry name" value="ATPase domain of HSP90 chaperone/DNA topoisomerase II/histidine kinase"/>
    <property type="match status" value="1"/>
</dbReference>
<dbReference type="RefSeq" id="WP_057954285.1">
    <property type="nucleotide sequence ID" value="NZ_CP013118.1"/>
</dbReference>
<dbReference type="InterPro" id="IPR004358">
    <property type="entry name" value="Sig_transdc_His_kin-like_C"/>
</dbReference>
<comment type="catalytic activity">
    <reaction evidence="1">
        <text>ATP + protein L-histidine = ADP + protein N-phospho-L-histidine.</text>
        <dbReference type="EC" id="2.7.13.3"/>
    </reaction>
</comment>
<dbReference type="OrthoDB" id="9781208at2"/>
<dbReference type="GO" id="GO:0000155">
    <property type="term" value="F:phosphorelay sensor kinase activity"/>
    <property type="evidence" value="ECO:0007669"/>
    <property type="project" value="InterPro"/>
</dbReference>
<dbReference type="EC" id="2.7.13.3" evidence="2"/>
<dbReference type="InterPro" id="IPR011006">
    <property type="entry name" value="CheY-like_superfamily"/>
</dbReference>
<evidence type="ECO:0000256" key="6">
    <source>
        <dbReference type="ARBA" id="ARBA00023012"/>
    </source>
</evidence>
<feature type="domain" description="Histidine kinase" evidence="9">
    <location>
        <begin position="163"/>
        <end position="376"/>
    </location>
</feature>
<name>A0A0S2I3Q3_9BACT</name>
<dbReference type="SUPFAM" id="SSF52172">
    <property type="entry name" value="CheY-like"/>
    <property type="match status" value="1"/>
</dbReference>
<dbReference type="PROSITE" id="PS50109">
    <property type="entry name" value="HIS_KIN"/>
    <property type="match status" value="1"/>
</dbReference>
<dbReference type="KEGG" id="blq:L21SP5_03332"/>
<reference evidence="11 12" key="1">
    <citation type="submission" date="2015-11" db="EMBL/GenBank/DDBJ databases">
        <title>Description and complete genome sequence of a novel strain predominating in hypersaline microbial mats and representing a new family of the Bacteriodetes phylum.</title>
        <authorList>
            <person name="Spring S."/>
            <person name="Bunk B."/>
            <person name="Sproer C."/>
            <person name="Klenk H.-P."/>
        </authorList>
    </citation>
    <scope>NUCLEOTIDE SEQUENCE [LARGE SCALE GENOMIC DNA]</scope>
    <source>
        <strain evidence="11 12">L21-Spi-D4</strain>
    </source>
</reference>
<dbReference type="Gene3D" id="1.10.287.130">
    <property type="match status" value="1"/>
</dbReference>
<evidence type="ECO:0000313" key="12">
    <source>
        <dbReference type="Proteomes" id="UP000064893"/>
    </source>
</evidence>
<proteinExistence type="predicted"/>
<dbReference type="PANTHER" id="PTHR43711">
    <property type="entry name" value="TWO-COMPONENT HISTIDINE KINASE"/>
    <property type="match status" value="1"/>
</dbReference>
<evidence type="ECO:0000313" key="11">
    <source>
        <dbReference type="EMBL" id="ALO16945.1"/>
    </source>
</evidence>
<feature type="domain" description="Response regulatory" evidence="10">
    <location>
        <begin position="6"/>
        <end position="120"/>
    </location>
</feature>
<feature type="modified residue" description="4-aspartylphosphate" evidence="7">
    <location>
        <position position="54"/>
    </location>
</feature>
<evidence type="ECO:0000259" key="10">
    <source>
        <dbReference type="PROSITE" id="PS50110"/>
    </source>
</evidence>
<dbReference type="EMBL" id="CP013118">
    <property type="protein sequence ID" value="ALO16945.1"/>
    <property type="molecule type" value="Genomic_DNA"/>
</dbReference>
<dbReference type="PROSITE" id="PS50110">
    <property type="entry name" value="RESPONSE_REGULATORY"/>
    <property type="match status" value="1"/>
</dbReference>
<evidence type="ECO:0000256" key="5">
    <source>
        <dbReference type="ARBA" id="ARBA00022777"/>
    </source>
</evidence>
<keyword evidence="12" id="KW-1185">Reference proteome</keyword>
<dbReference type="Gene3D" id="3.30.565.10">
    <property type="entry name" value="Histidine kinase-like ATPase, C-terminal domain"/>
    <property type="match status" value="1"/>
</dbReference>
<dbReference type="SUPFAM" id="SSF47384">
    <property type="entry name" value="Homodimeric domain of signal transducing histidine kinase"/>
    <property type="match status" value="1"/>
</dbReference>
<dbReference type="AlphaFoldDB" id="A0A0S2I3Q3"/>
<dbReference type="CDD" id="cd00082">
    <property type="entry name" value="HisKA"/>
    <property type="match status" value="1"/>
</dbReference>
<dbReference type="InterPro" id="IPR001789">
    <property type="entry name" value="Sig_transdc_resp-reg_receiver"/>
</dbReference>
<dbReference type="Proteomes" id="UP000064893">
    <property type="component" value="Chromosome"/>
</dbReference>
<feature type="coiled-coil region" evidence="8">
    <location>
        <begin position="126"/>
        <end position="156"/>
    </location>
</feature>
<accession>A0A0S2I3Q3</accession>
<keyword evidence="3 7" id="KW-0597">Phosphoprotein</keyword>
<evidence type="ECO:0000256" key="1">
    <source>
        <dbReference type="ARBA" id="ARBA00000085"/>
    </source>
</evidence>
<dbReference type="InterPro" id="IPR036890">
    <property type="entry name" value="HATPase_C_sf"/>
</dbReference>
<evidence type="ECO:0000256" key="2">
    <source>
        <dbReference type="ARBA" id="ARBA00012438"/>
    </source>
</evidence>
<dbReference type="Pfam" id="PF02518">
    <property type="entry name" value="HATPase_c"/>
    <property type="match status" value="1"/>
</dbReference>
<dbReference type="PRINTS" id="PR00344">
    <property type="entry name" value="BCTRLSENSOR"/>
</dbReference>
<evidence type="ECO:0000259" key="9">
    <source>
        <dbReference type="PROSITE" id="PS50109"/>
    </source>
</evidence>
<dbReference type="PANTHER" id="PTHR43711:SF1">
    <property type="entry name" value="HISTIDINE KINASE 1"/>
    <property type="match status" value="1"/>
</dbReference>
<sequence length="386" mass="43670">MNQKVNILYLDDDRENLVGFAATFGKLYNIFEAQTFQEAQNILSEHDIQIAIIDFKMPEMDGVDFINMEQKRAPHIIFIIISAYTDASIVIKAINQHNIYGYIQKPWNYDEVAIMLKNASNVFIERKEKAKLNNALKEKNRQLKKAIENEHKANNLKNVFLENISHEIRTPLNSILGFNQLIANTTDTNKLSAYAKCSVDAGYDLLELINSILEGAKLITDQIVYHMTRIGLNDLITEAVEIMEQKCSPRPNFNTQLEKNNNILVDHEKFIQLLVNILDNAVKYGENKPVEITSATTENAIQLKIVDHGCGMDKIEIESIFEPFNQTKERLFAPKKGIGMGLFIAKKHIENMNGQLAVSSVLGEGSTFIISMPLPEKRLPDASSSL</sequence>
<evidence type="ECO:0000256" key="7">
    <source>
        <dbReference type="PROSITE-ProRule" id="PRU00169"/>
    </source>
</evidence>
<dbReference type="Pfam" id="PF00512">
    <property type="entry name" value="HisKA"/>
    <property type="match status" value="1"/>
</dbReference>
<keyword evidence="6" id="KW-0902">Two-component regulatory system</keyword>
<keyword evidence="4 11" id="KW-0808">Transferase</keyword>
<keyword evidence="8" id="KW-0175">Coiled coil</keyword>
<evidence type="ECO:0000256" key="3">
    <source>
        <dbReference type="ARBA" id="ARBA00022553"/>
    </source>
</evidence>
<dbReference type="InterPro" id="IPR036097">
    <property type="entry name" value="HisK_dim/P_sf"/>
</dbReference>
<dbReference type="InterPro" id="IPR050736">
    <property type="entry name" value="Sensor_HK_Regulatory"/>
</dbReference>
<organism evidence="11 12">
    <name type="scientific">Salinivirga cyanobacteriivorans</name>
    <dbReference type="NCBI Taxonomy" id="1307839"/>
    <lineage>
        <taxon>Bacteria</taxon>
        <taxon>Pseudomonadati</taxon>
        <taxon>Bacteroidota</taxon>
        <taxon>Bacteroidia</taxon>
        <taxon>Bacteroidales</taxon>
        <taxon>Salinivirgaceae</taxon>
        <taxon>Salinivirga</taxon>
    </lineage>
</organism>
<protein>
    <recommendedName>
        <fullName evidence="2">histidine kinase</fullName>
        <ecNumber evidence="2">2.7.13.3</ecNumber>
    </recommendedName>
</protein>
<gene>
    <name evidence="11" type="primary">pdhS_2</name>
    <name evidence="11" type="ORF">L21SP5_03332</name>
</gene>
<dbReference type="SMART" id="SM00388">
    <property type="entry name" value="HisKA"/>
    <property type="match status" value="1"/>
</dbReference>
<dbReference type="InterPro" id="IPR003661">
    <property type="entry name" value="HisK_dim/P_dom"/>
</dbReference>
<dbReference type="InterPro" id="IPR003594">
    <property type="entry name" value="HATPase_dom"/>
</dbReference>
<dbReference type="InterPro" id="IPR005467">
    <property type="entry name" value="His_kinase_dom"/>
</dbReference>
<evidence type="ECO:0000256" key="4">
    <source>
        <dbReference type="ARBA" id="ARBA00022679"/>
    </source>
</evidence>
<dbReference type="Gene3D" id="3.40.50.2300">
    <property type="match status" value="1"/>
</dbReference>